<comment type="caution">
    <text evidence="1">The sequence shown here is derived from an EMBL/GenBank/DDBJ whole genome shotgun (WGS) entry which is preliminary data.</text>
</comment>
<dbReference type="RefSeq" id="WP_344725043.1">
    <property type="nucleotide sequence ID" value="NZ_BAAAUS010000028.1"/>
</dbReference>
<evidence type="ECO:0000313" key="2">
    <source>
        <dbReference type="Proteomes" id="UP001597114"/>
    </source>
</evidence>
<organism evidence="1 2">
    <name type="scientific">Pseudonocardia yunnanensis</name>
    <dbReference type="NCBI Taxonomy" id="58107"/>
    <lineage>
        <taxon>Bacteria</taxon>
        <taxon>Bacillati</taxon>
        <taxon>Actinomycetota</taxon>
        <taxon>Actinomycetes</taxon>
        <taxon>Pseudonocardiales</taxon>
        <taxon>Pseudonocardiaceae</taxon>
        <taxon>Pseudonocardia</taxon>
    </lineage>
</organism>
<gene>
    <name evidence="1" type="ORF">ACFSJD_36170</name>
</gene>
<protein>
    <submittedName>
        <fullName evidence="1">Uncharacterized protein</fullName>
    </submittedName>
</protein>
<evidence type="ECO:0000313" key="1">
    <source>
        <dbReference type="EMBL" id="MFD1522971.1"/>
    </source>
</evidence>
<proteinExistence type="predicted"/>
<accession>A0ABW4F742</accession>
<dbReference type="EMBL" id="JBHUCO010000054">
    <property type="protein sequence ID" value="MFD1522971.1"/>
    <property type="molecule type" value="Genomic_DNA"/>
</dbReference>
<sequence length="111" mass="11605">MDFLLLRILQVEPHELDPSQPYRSQELFDEFCGELLTGAAAVTEAEARVSGRVAHRVLGTVEHAVGGAERAVGQLGPAAVADHERGGREGAASKPHLLLAASLSALVGTAL</sequence>
<name>A0ABW4F742_9PSEU</name>
<reference evidence="2" key="1">
    <citation type="journal article" date="2019" name="Int. J. Syst. Evol. Microbiol.">
        <title>The Global Catalogue of Microorganisms (GCM) 10K type strain sequencing project: providing services to taxonomists for standard genome sequencing and annotation.</title>
        <authorList>
            <consortium name="The Broad Institute Genomics Platform"/>
            <consortium name="The Broad Institute Genome Sequencing Center for Infectious Disease"/>
            <person name="Wu L."/>
            <person name="Ma J."/>
        </authorList>
    </citation>
    <scope>NUCLEOTIDE SEQUENCE [LARGE SCALE GENOMIC DNA]</scope>
    <source>
        <strain evidence="2">CCM 7043</strain>
    </source>
</reference>
<keyword evidence="2" id="KW-1185">Reference proteome</keyword>
<dbReference type="Proteomes" id="UP001597114">
    <property type="component" value="Unassembled WGS sequence"/>
</dbReference>